<keyword evidence="2" id="KW-1185">Reference proteome</keyword>
<sequence>MAQTSIVKVTTAPAQQSFNPIIEGLKAESTVTPVKFDPEKHLAFTPPSEIIQMKDIGYGEHIGISPVAVSQPFPLFTKEAVEQMRAEILNPKVMEEHGVQSNIAACQIRGYASKYAPFAYDAWNHPATLEIVSKIAGVELTPVIDYEIGHINLSVKSDKETQEELAAISRQKRYFAEDEGIAGCPWEDDKPVVGWHEDSYPFVCVLMLSDCTNMVGGETALYTGDRKNILKVRGPQMGCAVVMQGRYIAHQALRALGAKERITSVTSFRPKDPTLADDAVLSTIRGISDVAEVYYQYGEYRLEILEERIRAKLKAIRRQHAAGRKFDERSFKAFLQEQEKFLQATDKEVVEYENVVPGHIAWLDLPNAVVGDDAANGSVANGNSHPVKRVKT</sequence>
<comment type="caution">
    <text evidence="1">The sequence shown here is derived from an EMBL/GenBank/DDBJ whole genome shotgun (WGS) entry which is preliminary data.</text>
</comment>
<dbReference type="Proteomes" id="UP000799772">
    <property type="component" value="Unassembled WGS sequence"/>
</dbReference>
<dbReference type="EMBL" id="ML978126">
    <property type="protein sequence ID" value="KAF2098507.1"/>
    <property type="molecule type" value="Genomic_DNA"/>
</dbReference>
<evidence type="ECO:0000313" key="1">
    <source>
        <dbReference type="EMBL" id="KAF2098507.1"/>
    </source>
</evidence>
<dbReference type="AlphaFoldDB" id="A0A9P4IHE1"/>
<name>A0A9P4IHE1_9PEZI</name>
<reference evidence="1" key="1">
    <citation type="journal article" date="2020" name="Stud. Mycol.">
        <title>101 Dothideomycetes genomes: a test case for predicting lifestyles and emergence of pathogens.</title>
        <authorList>
            <person name="Haridas S."/>
            <person name="Albert R."/>
            <person name="Binder M."/>
            <person name="Bloem J."/>
            <person name="Labutti K."/>
            <person name="Salamov A."/>
            <person name="Andreopoulos B."/>
            <person name="Baker S."/>
            <person name="Barry K."/>
            <person name="Bills G."/>
            <person name="Bluhm B."/>
            <person name="Cannon C."/>
            <person name="Castanera R."/>
            <person name="Culley D."/>
            <person name="Daum C."/>
            <person name="Ezra D."/>
            <person name="Gonzalez J."/>
            <person name="Henrissat B."/>
            <person name="Kuo A."/>
            <person name="Liang C."/>
            <person name="Lipzen A."/>
            <person name="Lutzoni F."/>
            <person name="Magnuson J."/>
            <person name="Mondo S."/>
            <person name="Nolan M."/>
            <person name="Ohm R."/>
            <person name="Pangilinan J."/>
            <person name="Park H.-J."/>
            <person name="Ramirez L."/>
            <person name="Alfaro M."/>
            <person name="Sun H."/>
            <person name="Tritt A."/>
            <person name="Yoshinaga Y."/>
            <person name="Zwiers L.-H."/>
            <person name="Turgeon B."/>
            <person name="Goodwin S."/>
            <person name="Spatafora J."/>
            <person name="Crous P."/>
            <person name="Grigoriev I."/>
        </authorList>
    </citation>
    <scope>NUCLEOTIDE SEQUENCE</scope>
    <source>
        <strain evidence="1">CBS 133067</strain>
    </source>
</reference>
<accession>A0A9P4IHE1</accession>
<dbReference type="PANTHER" id="PTHR41677">
    <property type="entry name" value="YALI0B19030P"/>
    <property type="match status" value="1"/>
</dbReference>
<dbReference type="OrthoDB" id="10256055at2759"/>
<organism evidence="1 2">
    <name type="scientific">Rhizodiscina lignyota</name>
    <dbReference type="NCBI Taxonomy" id="1504668"/>
    <lineage>
        <taxon>Eukaryota</taxon>
        <taxon>Fungi</taxon>
        <taxon>Dikarya</taxon>
        <taxon>Ascomycota</taxon>
        <taxon>Pezizomycotina</taxon>
        <taxon>Dothideomycetes</taxon>
        <taxon>Pleosporomycetidae</taxon>
        <taxon>Aulographales</taxon>
        <taxon>Rhizodiscinaceae</taxon>
        <taxon>Rhizodiscina</taxon>
    </lineage>
</organism>
<proteinExistence type="predicted"/>
<protein>
    <submittedName>
        <fullName evidence="1">Uncharacterized protein</fullName>
    </submittedName>
</protein>
<gene>
    <name evidence="1" type="ORF">NA57DRAFT_65946</name>
</gene>
<evidence type="ECO:0000313" key="2">
    <source>
        <dbReference type="Proteomes" id="UP000799772"/>
    </source>
</evidence>
<dbReference type="PANTHER" id="PTHR41677:SF1">
    <property type="entry name" value="FE2OG DIOXYGENASE DOMAIN-CONTAINING PROTEIN"/>
    <property type="match status" value="1"/>
</dbReference>